<protein>
    <submittedName>
        <fullName evidence="2">Uncharacterized protein</fullName>
    </submittedName>
</protein>
<accession>A0A7S5RI50</accession>
<organism evidence="2 3">
    <name type="scientific">Rhizobium phage RHph_I38</name>
    <dbReference type="NCBI Taxonomy" id="2509734"/>
    <lineage>
        <taxon>Viruses</taxon>
        <taxon>Duplodnaviria</taxon>
        <taxon>Heunggongvirae</taxon>
        <taxon>Uroviricota</taxon>
        <taxon>Caudoviricetes</taxon>
        <taxon>Autographivirales</taxon>
        <taxon>Dunnvirinae</taxon>
        <taxon>Cuernavacavirus</taxon>
        <taxon>Cuernavacavirus RHphI38</taxon>
    </lineage>
</organism>
<evidence type="ECO:0000256" key="1">
    <source>
        <dbReference type="SAM" id="Phobius"/>
    </source>
</evidence>
<dbReference type="Proteomes" id="UP000639704">
    <property type="component" value="Segment"/>
</dbReference>
<keyword evidence="3" id="KW-1185">Reference proteome</keyword>
<reference evidence="2" key="1">
    <citation type="submission" date="2020-01" db="EMBL/GenBank/DDBJ databases">
        <title>Patterns of diversity and host range of bacteriophage communities associated with bean-nodulatin bacteria.</title>
        <authorList>
            <person name="Vann Cauwenberghe J."/>
            <person name="Santamaria R.I."/>
            <person name="Bustos P."/>
            <person name="Juarez S."/>
            <person name="Gonzalez V."/>
        </authorList>
    </citation>
    <scope>NUCLEOTIDE SEQUENCE</scope>
</reference>
<keyword evidence="1" id="KW-0472">Membrane</keyword>
<sequence>MRALRLSQPAIVTVHIMSTKIPRIYVMLACVLATWTMGIAGGVLSYVGICWLERHMH</sequence>
<keyword evidence="1" id="KW-1133">Transmembrane helix</keyword>
<feature type="transmembrane region" description="Helical" evidence="1">
    <location>
        <begin position="24"/>
        <end position="52"/>
    </location>
</feature>
<name>A0A7S5RI50_9CAUD</name>
<evidence type="ECO:0000313" key="2">
    <source>
        <dbReference type="EMBL" id="QIG73219.1"/>
    </source>
</evidence>
<evidence type="ECO:0000313" key="3">
    <source>
        <dbReference type="Proteomes" id="UP000639704"/>
    </source>
</evidence>
<proteinExistence type="predicted"/>
<gene>
    <name evidence="2" type="ORF">EVC01_055</name>
</gene>
<keyword evidence="1" id="KW-0812">Transmembrane</keyword>
<dbReference type="EMBL" id="MN988529">
    <property type="protein sequence ID" value="QIG73219.1"/>
    <property type="molecule type" value="Genomic_DNA"/>
</dbReference>